<dbReference type="InterPro" id="IPR020568">
    <property type="entry name" value="Ribosomal_Su5_D2-typ_SF"/>
</dbReference>
<dbReference type="EMBL" id="CM008964">
    <property type="protein sequence ID" value="PNW85414.1"/>
    <property type="molecule type" value="Genomic_DNA"/>
</dbReference>
<evidence type="ECO:0000313" key="7">
    <source>
        <dbReference type="Proteomes" id="UP000006906"/>
    </source>
</evidence>
<dbReference type="KEGG" id="cre:CHLRE_03g185300v5"/>
<dbReference type="InterPro" id="IPR013750">
    <property type="entry name" value="GHMP_kinase_C_dom"/>
</dbReference>
<dbReference type="Pfam" id="PF00288">
    <property type="entry name" value="GHMP_kinases_N"/>
    <property type="match status" value="1"/>
</dbReference>
<dbReference type="InterPro" id="IPR014721">
    <property type="entry name" value="Ribsml_uS5_D2-typ_fold_subgr"/>
</dbReference>
<dbReference type="PANTHER" id="PTHR10457">
    <property type="entry name" value="MEVALONATE KINASE/GALACTOKINASE"/>
    <property type="match status" value="1"/>
</dbReference>
<dbReference type="InterPro" id="IPR006204">
    <property type="entry name" value="GHMP_kinase_N_dom"/>
</dbReference>
<feature type="domain" description="GHMP kinase C-terminal" evidence="4">
    <location>
        <begin position="393"/>
        <end position="477"/>
    </location>
</feature>
<dbReference type="SUPFAM" id="SSF54211">
    <property type="entry name" value="Ribosomal protein S5 domain 2-like"/>
    <property type="match status" value="1"/>
</dbReference>
<keyword evidence="1" id="KW-0547">Nucleotide-binding</keyword>
<evidence type="ECO:0000259" key="4">
    <source>
        <dbReference type="Pfam" id="PF08544"/>
    </source>
</evidence>
<dbReference type="GO" id="GO:0005524">
    <property type="term" value="F:ATP binding"/>
    <property type="evidence" value="ECO:0007669"/>
    <property type="project" value="UniProtKB-KW"/>
</dbReference>
<dbReference type="AlphaFoldDB" id="A8IRI7"/>
<name>A8IRI7_CHLRE</name>
<dbReference type="Proteomes" id="UP000006906">
    <property type="component" value="Chromosome 3"/>
</dbReference>
<dbReference type="InterPro" id="IPR019539">
    <property type="entry name" value="GalKase_N"/>
</dbReference>
<protein>
    <submittedName>
        <fullName evidence="6">Uncharacterized protein</fullName>
    </submittedName>
</protein>
<reference evidence="6 7" key="1">
    <citation type="journal article" date="2007" name="Science">
        <title>The Chlamydomonas genome reveals the evolution of key animal and plant functions.</title>
        <authorList>
            <person name="Merchant S.S."/>
            <person name="Prochnik S.E."/>
            <person name="Vallon O."/>
            <person name="Harris E.H."/>
            <person name="Karpowicz S.J."/>
            <person name="Witman G.B."/>
            <person name="Terry A."/>
            <person name="Salamov A."/>
            <person name="Fritz-Laylin L.K."/>
            <person name="Marechal-Drouard L."/>
            <person name="Marshall W.F."/>
            <person name="Qu L.H."/>
            <person name="Nelson D.R."/>
            <person name="Sanderfoot A.A."/>
            <person name="Spalding M.H."/>
            <person name="Kapitonov V.V."/>
            <person name="Ren Q."/>
            <person name="Ferris P."/>
            <person name="Lindquist E."/>
            <person name="Shapiro H."/>
            <person name="Lucas S.M."/>
            <person name="Grimwood J."/>
            <person name="Schmutz J."/>
            <person name="Cardol P."/>
            <person name="Cerutti H."/>
            <person name="Chanfreau G."/>
            <person name="Chen C.L."/>
            <person name="Cognat V."/>
            <person name="Croft M.T."/>
            <person name="Dent R."/>
            <person name="Dutcher S."/>
            <person name="Fernandez E."/>
            <person name="Fukuzawa H."/>
            <person name="Gonzalez-Ballester D."/>
            <person name="Gonzalez-Halphen D."/>
            <person name="Hallmann A."/>
            <person name="Hanikenne M."/>
            <person name="Hippler M."/>
            <person name="Inwood W."/>
            <person name="Jabbari K."/>
            <person name="Kalanon M."/>
            <person name="Kuras R."/>
            <person name="Lefebvre P.A."/>
            <person name="Lemaire S.D."/>
            <person name="Lobanov A.V."/>
            <person name="Lohr M."/>
            <person name="Manuell A."/>
            <person name="Meier I."/>
            <person name="Mets L."/>
            <person name="Mittag M."/>
            <person name="Mittelmeier T."/>
            <person name="Moroney J.V."/>
            <person name="Moseley J."/>
            <person name="Napoli C."/>
            <person name="Nedelcu A.M."/>
            <person name="Niyogi K."/>
            <person name="Novoselov S.V."/>
            <person name="Paulsen I.T."/>
            <person name="Pazour G."/>
            <person name="Purton S."/>
            <person name="Ral J.P."/>
            <person name="Riano-Pachon D.M."/>
            <person name="Riekhof W."/>
            <person name="Rymarquis L."/>
            <person name="Schroda M."/>
            <person name="Stern D."/>
            <person name="Umen J."/>
            <person name="Willows R."/>
            <person name="Wilson N."/>
            <person name="Zimmer S.L."/>
            <person name="Allmer J."/>
            <person name="Balk J."/>
            <person name="Bisova K."/>
            <person name="Chen C.J."/>
            <person name="Elias M."/>
            <person name="Gendler K."/>
            <person name="Hauser C."/>
            <person name="Lamb M.R."/>
            <person name="Ledford H."/>
            <person name="Long J.C."/>
            <person name="Minagawa J."/>
            <person name="Page M.D."/>
            <person name="Pan J."/>
            <person name="Pootakham W."/>
            <person name="Roje S."/>
            <person name="Rose A."/>
            <person name="Stahlberg E."/>
            <person name="Terauchi A.M."/>
            <person name="Yang P."/>
            <person name="Ball S."/>
            <person name="Bowler C."/>
            <person name="Dieckmann C.L."/>
            <person name="Gladyshev V.N."/>
            <person name="Green P."/>
            <person name="Jorgensen R."/>
            <person name="Mayfield S."/>
            <person name="Mueller-Roeber B."/>
            <person name="Rajamani S."/>
            <person name="Sayre R.T."/>
            <person name="Brokstein P."/>
            <person name="Dubchak I."/>
            <person name="Goodstein D."/>
            <person name="Hornick L."/>
            <person name="Huang Y.W."/>
            <person name="Jhaveri J."/>
            <person name="Luo Y."/>
            <person name="Martinez D."/>
            <person name="Ngau W.C."/>
            <person name="Otillar B."/>
            <person name="Poliakov A."/>
            <person name="Porter A."/>
            <person name="Szajkowski L."/>
            <person name="Werner G."/>
            <person name="Zhou K."/>
            <person name="Grigoriev I.V."/>
            <person name="Rokhsar D.S."/>
            <person name="Grossman A.R."/>
        </authorList>
    </citation>
    <scope>NUCLEOTIDE SEQUENCE [LARGE SCALE GENOMIC DNA]</scope>
    <source>
        <strain evidence="7">CC-503</strain>
    </source>
</reference>
<dbReference type="GeneID" id="5717431"/>
<dbReference type="HOGENOM" id="CLU_507552_0_0_1"/>
<feature type="domain" description="Galactokinase N-terminal" evidence="5">
    <location>
        <begin position="39"/>
        <end position="78"/>
    </location>
</feature>
<dbReference type="InParanoid" id="A8IRI7"/>
<dbReference type="PaxDb" id="3055-EDP04318"/>
<keyword evidence="7" id="KW-1185">Reference proteome</keyword>
<evidence type="ECO:0000256" key="1">
    <source>
        <dbReference type="ARBA" id="ARBA00022741"/>
    </source>
</evidence>
<organism evidence="6 7">
    <name type="scientific">Chlamydomonas reinhardtii</name>
    <name type="common">Chlamydomonas smithii</name>
    <dbReference type="NCBI Taxonomy" id="3055"/>
    <lineage>
        <taxon>Eukaryota</taxon>
        <taxon>Viridiplantae</taxon>
        <taxon>Chlorophyta</taxon>
        <taxon>core chlorophytes</taxon>
        <taxon>Chlorophyceae</taxon>
        <taxon>CS clade</taxon>
        <taxon>Chlamydomonadales</taxon>
        <taxon>Chlamydomonadaceae</taxon>
        <taxon>Chlamydomonas</taxon>
    </lineage>
</organism>
<dbReference type="Pfam" id="PF10509">
    <property type="entry name" value="GalKase_gal_bdg"/>
    <property type="match status" value="1"/>
</dbReference>
<dbReference type="InterPro" id="IPR006206">
    <property type="entry name" value="Mevalonate/galactokinase"/>
</dbReference>
<evidence type="ECO:0000259" key="5">
    <source>
        <dbReference type="Pfam" id="PF10509"/>
    </source>
</evidence>
<dbReference type="PIRSF" id="PIRSF000530">
    <property type="entry name" value="Galactokinase"/>
    <property type="match status" value="1"/>
</dbReference>
<dbReference type="RefSeq" id="XP_001691828.1">
    <property type="nucleotide sequence ID" value="XM_001691776.2"/>
</dbReference>
<evidence type="ECO:0000256" key="2">
    <source>
        <dbReference type="ARBA" id="ARBA00022840"/>
    </source>
</evidence>
<dbReference type="SUPFAM" id="SSF55060">
    <property type="entry name" value="GHMP Kinase, C-terminal domain"/>
    <property type="match status" value="1"/>
</dbReference>
<dbReference type="GO" id="GO:0004335">
    <property type="term" value="F:galactokinase activity"/>
    <property type="evidence" value="ECO:0000318"/>
    <property type="project" value="GO_Central"/>
</dbReference>
<dbReference type="PANTHER" id="PTHR10457:SF35">
    <property type="entry name" value="L-ARABINOKINASE"/>
    <property type="match status" value="1"/>
</dbReference>
<dbReference type="OMA" id="MYQSHAS"/>
<dbReference type="STRING" id="3055.A8IRI7"/>
<dbReference type="FunCoup" id="A8IRI7">
    <property type="interactions" value="355"/>
</dbReference>
<dbReference type="eggNOG" id="KOG0631">
    <property type="taxonomic scope" value="Eukaryota"/>
</dbReference>
<evidence type="ECO:0000259" key="3">
    <source>
        <dbReference type="Pfam" id="PF00288"/>
    </source>
</evidence>
<dbReference type="GO" id="GO:0005829">
    <property type="term" value="C:cytosol"/>
    <property type="evidence" value="ECO:0000318"/>
    <property type="project" value="GO_Central"/>
</dbReference>
<keyword evidence="2" id="KW-0067">ATP-binding</keyword>
<dbReference type="OrthoDB" id="1684102at2759"/>
<accession>A8IRI7</accession>
<dbReference type="GO" id="GO:0006012">
    <property type="term" value="P:galactose metabolic process"/>
    <property type="evidence" value="ECO:0000318"/>
    <property type="project" value="GO_Central"/>
</dbReference>
<sequence length="509" mass="52740">MPVTITSGRAPPLADTQAFLNGLEKHKEAGPAKDMFNWDAPLSVARAPGRLDVMGGIADYSGSLVLQMPISEAAHVALQLQGGASAPRVRVVSIPAPGEEAHRAPSFEAPMPALFPGGQPLEYEAARELFKADPSSSWAAYIAGCLLVLARDGPDAPALAARLAGSSVSVLVQSRVPEGKGVSSSAAVEVATMTALAGALGVAAEALPGRQLAILCQRVENLVVGAPCGIMDQMACTLGRQHSLLALLCQPAEVRGTVEMPPHVAVWGVDSGIRHSVGGSDYGSVRVGAFMGLRIASSDGQPSGPAGPPPARWGGYLARLSPSLLAQSVAAHLPDRVRGADFLQTYTTHYDTVTHVDPEKEYAVRQPASHPVHENFRVITFEQALKLPPGPEQLRLLGELMFQSHASYSGCGLGSVGTDRLVELVREEGQAAAAAGQPGGPLWGAKITGGGCGGTVCILGEEGPEGEAAVARVVRRYAAERGVKPEEVKVFRGSSPGAAEVGPMTVMVK</sequence>
<dbReference type="Gramene" id="PNW85414">
    <property type="protein sequence ID" value="PNW85414"/>
    <property type="gene ID" value="CHLRE_03g185300v5"/>
</dbReference>
<proteinExistence type="predicted"/>
<dbReference type="Gene3D" id="3.30.230.10">
    <property type="match status" value="1"/>
</dbReference>
<dbReference type="Pfam" id="PF08544">
    <property type="entry name" value="GHMP_kinases_C"/>
    <property type="match status" value="1"/>
</dbReference>
<dbReference type="InterPro" id="IPR036554">
    <property type="entry name" value="GHMP_kinase_C_sf"/>
</dbReference>
<feature type="domain" description="GHMP kinase N-terminal" evidence="3">
    <location>
        <begin position="162"/>
        <end position="239"/>
    </location>
</feature>
<dbReference type="Gene3D" id="3.30.70.890">
    <property type="entry name" value="GHMP kinase, C-terminal domain"/>
    <property type="match status" value="1"/>
</dbReference>
<dbReference type="PRINTS" id="PR00959">
    <property type="entry name" value="MEVGALKINASE"/>
</dbReference>
<evidence type="ECO:0000313" key="6">
    <source>
        <dbReference type="EMBL" id="PNW85414.1"/>
    </source>
</evidence>
<gene>
    <name evidence="6" type="ORF">CHLRE_03g185300v5</name>
</gene>